<protein>
    <recommendedName>
        <fullName evidence="2">Mso1 N-terminal domain-containing protein</fullName>
    </recommendedName>
</protein>
<proteinExistence type="predicted"/>
<evidence type="ECO:0000256" key="1">
    <source>
        <dbReference type="SAM" id="MobiDB-lite"/>
    </source>
</evidence>
<reference evidence="3 4" key="1">
    <citation type="journal article" date="2014" name="Genome Announc.">
        <title>Draft genome sequence of Sclerotinia borealis, a psychrophilic plant pathogenic fungus.</title>
        <authorList>
            <person name="Mardanov A.V."/>
            <person name="Beletsky A.V."/>
            <person name="Kadnikov V.V."/>
            <person name="Ignatov A.N."/>
            <person name="Ravin N.V."/>
        </authorList>
    </citation>
    <scope>NUCLEOTIDE SEQUENCE [LARGE SCALE GENOMIC DNA]</scope>
    <source>
        <strain evidence="4">F-4157</strain>
    </source>
</reference>
<gene>
    <name evidence="3" type="ORF">SBOR_6631</name>
</gene>
<feature type="compositionally biased region" description="Polar residues" evidence="1">
    <location>
        <begin position="183"/>
        <end position="200"/>
    </location>
</feature>
<feature type="compositionally biased region" description="Polar residues" evidence="1">
    <location>
        <begin position="156"/>
        <end position="165"/>
    </location>
</feature>
<dbReference type="OrthoDB" id="2683368at2759"/>
<feature type="compositionally biased region" description="Polar residues" evidence="1">
    <location>
        <begin position="71"/>
        <end position="82"/>
    </location>
</feature>
<feature type="region of interest" description="Disordered" evidence="1">
    <location>
        <begin position="51"/>
        <end position="243"/>
    </location>
</feature>
<keyword evidence="4" id="KW-1185">Reference proteome</keyword>
<comment type="caution">
    <text evidence="3">The sequence shown here is derived from an EMBL/GenBank/DDBJ whole genome shotgun (WGS) entry which is preliminary data.</text>
</comment>
<feature type="domain" description="Mso1 N-terminal" evidence="2">
    <location>
        <begin position="15"/>
        <end position="55"/>
    </location>
</feature>
<evidence type="ECO:0000313" key="3">
    <source>
        <dbReference type="EMBL" id="ESZ92965.1"/>
    </source>
</evidence>
<dbReference type="Pfam" id="PF14475">
    <property type="entry name" value="Mso1_Sec1_bdg"/>
    <property type="match status" value="1"/>
</dbReference>
<name>W9CEJ4_SCLBF</name>
<evidence type="ECO:0000313" key="4">
    <source>
        <dbReference type="Proteomes" id="UP000019487"/>
    </source>
</evidence>
<dbReference type="InterPro" id="IPR028095">
    <property type="entry name" value="Mso1_N_dom"/>
</dbReference>
<feature type="compositionally biased region" description="Pro residues" evidence="1">
    <location>
        <begin position="54"/>
        <end position="67"/>
    </location>
</feature>
<organism evidence="3 4">
    <name type="scientific">Sclerotinia borealis (strain F-4128)</name>
    <dbReference type="NCBI Taxonomy" id="1432307"/>
    <lineage>
        <taxon>Eukaryota</taxon>
        <taxon>Fungi</taxon>
        <taxon>Dikarya</taxon>
        <taxon>Ascomycota</taxon>
        <taxon>Pezizomycotina</taxon>
        <taxon>Leotiomycetes</taxon>
        <taxon>Helotiales</taxon>
        <taxon>Sclerotiniaceae</taxon>
        <taxon>Sclerotinia</taxon>
    </lineage>
</organism>
<sequence length="243" mass="24994">MYSSYFSSITSKVTSIRQNIFQGEADGDTEDDTYLCRVMRTYYLQEKKQNLPAWLPPDPRGPPPTPTVQPVYTQAVGSTYGQAPTAAGGSQGLNSLFGGATGRTNAPSPPPGTGSLRAARGTGGPTARSQSPFANQGGAPPMGTLSARDRLKMGRSKSSAMTTNTGGMGGDASADSGYENRGAAQNTGEKPFMSATSPWASNEAEFGGGGYEPPVQRRAVGLPSGGPGAGRRPGLPSGPRSGR</sequence>
<dbReference type="AlphaFoldDB" id="W9CEJ4"/>
<dbReference type="Proteomes" id="UP000019487">
    <property type="component" value="Unassembled WGS sequence"/>
</dbReference>
<accession>W9CEJ4</accession>
<dbReference type="HOGENOM" id="CLU_061436_1_0_1"/>
<feature type="compositionally biased region" description="Low complexity" evidence="1">
    <location>
        <begin position="232"/>
        <end position="243"/>
    </location>
</feature>
<evidence type="ECO:0000259" key="2">
    <source>
        <dbReference type="Pfam" id="PF14475"/>
    </source>
</evidence>
<dbReference type="EMBL" id="AYSA01000348">
    <property type="protein sequence ID" value="ESZ92965.1"/>
    <property type="molecule type" value="Genomic_DNA"/>
</dbReference>